<dbReference type="InterPro" id="IPR027417">
    <property type="entry name" value="P-loop_NTPase"/>
</dbReference>
<dbReference type="EMBL" id="KN726276">
    <property type="protein sequence ID" value="KIH68852.1"/>
    <property type="molecule type" value="Genomic_DNA"/>
</dbReference>
<evidence type="ECO:0000256" key="1">
    <source>
        <dbReference type="ARBA" id="ARBA00006270"/>
    </source>
</evidence>
<keyword evidence="2" id="KW-0547">Nucleotide-binding</keyword>
<dbReference type="SMART" id="SM00175">
    <property type="entry name" value="RAB"/>
    <property type="match status" value="1"/>
</dbReference>
<dbReference type="GO" id="GO:0005525">
    <property type="term" value="F:GTP binding"/>
    <property type="evidence" value="ECO:0007669"/>
    <property type="project" value="UniProtKB-KW"/>
</dbReference>
<evidence type="ECO:0000256" key="4">
    <source>
        <dbReference type="ARBA" id="ARBA00023289"/>
    </source>
</evidence>
<dbReference type="InterPro" id="IPR001806">
    <property type="entry name" value="Small_GTPase"/>
</dbReference>
<organism evidence="5 6">
    <name type="scientific">Ancylostoma duodenale</name>
    <dbReference type="NCBI Taxonomy" id="51022"/>
    <lineage>
        <taxon>Eukaryota</taxon>
        <taxon>Metazoa</taxon>
        <taxon>Ecdysozoa</taxon>
        <taxon>Nematoda</taxon>
        <taxon>Chromadorea</taxon>
        <taxon>Rhabditida</taxon>
        <taxon>Rhabditina</taxon>
        <taxon>Rhabditomorpha</taxon>
        <taxon>Strongyloidea</taxon>
        <taxon>Ancylostomatidae</taxon>
        <taxon>Ancylostomatinae</taxon>
        <taxon>Ancylostoma</taxon>
    </lineage>
</organism>
<keyword evidence="4" id="KW-0449">Lipoprotein</keyword>
<keyword evidence="3" id="KW-0342">GTP-binding</keyword>
<evidence type="ECO:0008006" key="7">
    <source>
        <dbReference type="Google" id="ProtNLM"/>
    </source>
</evidence>
<keyword evidence="4" id="KW-0636">Prenylation</keyword>
<dbReference type="Proteomes" id="UP000054047">
    <property type="component" value="Unassembled WGS sequence"/>
</dbReference>
<dbReference type="AlphaFoldDB" id="A0A0C2E0M3"/>
<evidence type="ECO:0000256" key="3">
    <source>
        <dbReference type="ARBA" id="ARBA00023134"/>
    </source>
</evidence>
<evidence type="ECO:0000256" key="2">
    <source>
        <dbReference type="ARBA" id="ARBA00022741"/>
    </source>
</evidence>
<reference evidence="5 6" key="1">
    <citation type="submission" date="2013-12" db="EMBL/GenBank/DDBJ databases">
        <title>Draft genome of the parsitic nematode Ancylostoma duodenale.</title>
        <authorList>
            <person name="Mitreva M."/>
        </authorList>
    </citation>
    <scope>NUCLEOTIDE SEQUENCE [LARGE SCALE GENOMIC DNA]</scope>
    <source>
        <strain evidence="5 6">Zhejiang</strain>
    </source>
</reference>
<evidence type="ECO:0000313" key="5">
    <source>
        <dbReference type="EMBL" id="KIH68852.1"/>
    </source>
</evidence>
<dbReference type="SUPFAM" id="SSF52540">
    <property type="entry name" value="P-loop containing nucleoside triphosphate hydrolases"/>
    <property type="match status" value="1"/>
</dbReference>
<evidence type="ECO:0000313" key="6">
    <source>
        <dbReference type="Proteomes" id="UP000054047"/>
    </source>
</evidence>
<comment type="similarity">
    <text evidence="1">Belongs to the small GTPase superfamily. Rab family.</text>
</comment>
<sequence>MAENIASTDCIMVMLLGDSCTGKTCLLVRYKDGAFLNNNFISTVGIDYRNKVIEMENKKIKLQVRFFVHFSFNSWGPEVHPNIRLRKEHVCKELKLPQKFIDGSANLKNSPDFKMPFIGRYAGPNVFITAEQAYSSSSPSQAFFFGPLSESRFL</sequence>
<protein>
    <recommendedName>
        <fullName evidence="7">Ras family protein</fullName>
    </recommendedName>
</protein>
<dbReference type="OrthoDB" id="9989112at2759"/>
<proteinExistence type="inferred from homology"/>
<dbReference type="InterPro" id="IPR050305">
    <property type="entry name" value="Small_GTPase_Rab"/>
</dbReference>
<dbReference type="PRINTS" id="PR00449">
    <property type="entry name" value="RASTRNSFRMNG"/>
</dbReference>
<accession>A0A0C2E0M3</accession>
<gene>
    <name evidence="5" type="ORF">ANCDUO_00811</name>
</gene>
<dbReference type="Pfam" id="PF00071">
    <property type="entry name" value="Ras"/>
    <property type="match status" value="1"/>
</dbReference>
<dbReference type="PANTHER" id="PTHR47980">
    <property type="entry name" value="LD44762P"/>
    <property type="match status" value="1"/>
</dbReference>
<name>A0A0C2E0M3_9BILA</name>
<dbReference type="Gene3D" id="3.40.50.300">
    <property type="entry name" value="P-loop containing nucleotide triphosphate hydrolases"/>
    <property type="match status" value="1"/>
</dbReference>
<keyword evidence="6" id="KW-1185">Reference proteome</keyword>
<dbReference type="GO" id="GO:0003924">
    <property type="term" value="F:GTPase activity"/>
    <property type="evidence" value="ECO:0007669"/>
    <property type="project" value="InterPro"/>
</dbReference>